<sequence>MGGSDDAPAGGAAAEEPIFELAIDCGRQFEKALKTEATTESAHSGRLIGEYQRLFWKWSQYVGVFAAGKASLDWRLRHNNEYRDLFLLALDMLRVNLRQLLPLDARSVDSGDSDLSDDSDPRGVAFEGIEEAIAQLNNLGISIRQPSTSRLESKVKAFAAKRVVQLNDFEMLALLAVQRLYPDAAPSLHRRLSRHMVDTHMRLLYWKSHKEKLEADRGGHSRQDPQPKPKPLRIVSNPEPSIHKLLGETGERPAPVALSETEATTVPSHAPAPIQRQHGNVKETRHGAPTTVLNTPVKFPPPPKAEDGNKCWYCLKVHLAEEYEDGTWWKNHVNGDLLPYICLFDFCLGPKAFQNSGNWAQHMISEHGNDWALNIPDSPVWRCGHGGGGHDATLYFATLGHLKDHCGTAHINDRGLERIDRDIMSNQPPVVCPFCHRTFQDSKTKGDAQSAAKDEDGNPGRSLRVAPTDKKVKWAMDVKQAPPEKQDGLGDQKHPRINRDLSSHIAEHLQRLALLTVRLKDVSSDGGDDSVSRSCRTSNAMDEQMTGRSRSTINDLAADKADTRDWEAAGPESVPQADALAGIDATDSTAGSNKDNATILSSLALKGLATLDPSARLRSWVNDDAPGNKVNMESTPHLPQRDESSTASKSLFAHTGGGLEDESLETLIDEFDIACSKSLQTSEWGQAAEKPMQFLSFRDLDTVVNRSLVERVVRRLPGCKDHAQTMKDILSPVSLPSLQIDGKQQRIGLNTRRRVFLLVFLARKPEKILDLIGEGVTDNDLPFTWTSNTRAPRRRGSQESPGREVQCLSTEKDTVHSTFSLWQWRTLSPFLRLSTKEKPKVSHYLLDMQTPLPFIKVSSTGPTYGAMAFPMVHKVAIEPSHFNHDSFKPRPGAEHPLFTVKTLNPYTKRETFEHEVDAIKKMMTEGGLHRSLVRLLATIEKDGQYHMIFPWADADLYEYWVTLYPGRDDLPRGHDLARWMAWEFLGLAEAIKRVHDSRVSAGNPQDVEQTRKVYGCQGGVMPESILFFEGDDQSGGPGKLQLAEFGSARPYSSPYQSPEFDTDVAVGPKTDIWSFGAVALVFIAWYCEGRSAVESFAGERMDDDRMDDDRIEGGRFNDDITLWLPRFPEDKFFNRYQGGSVAKASVLGKIESLRVHPRCSQYVRDFLDYIESHLLVVNEDQRASSAETCAKLAIMFEKCKGDPAYCTGKGP</sequence>
<feature type="domain" description="Protein kinase" evidence="2">
    <location>
        <begin position="858"/>
        <end position="1196"/>
    </location>
</feature>
<evidence type="ECO:0000313" key="4">
    <source>
        <dbReference type="EnsemblFungi" id="MAPG_08399T0"/>
    </source>
</evidence>
<feature type="region of interest" description="Disordered" evidence="1">
    <location>
        <begin position="443"/>
        <end position="470"/>
    </location>
</feature>
<evidence type="ECO:0000313" key="3">
    <source>
        <dbReference type="EMBL" id="KLU89428.1"/>
    </source>
</evidence>
<dbReference type="STRING" id="644358.A0A0C4E795"/>
<dbReference type="eggNOG" id="ENOG502SPAI">
    <property type="taxonomic scope" value="Eukaryota"/>
</dbReference>
<dbReference type="EMBL" id="ADBL01002028">
    <property type="status" value="NOT_ANNOTATED_CDS"/>
    <property type="molecule type" value="Genomic_DNA"/>
</dbReference>
<name>A0A0C4E795_MAGP6</name>
<evidence type="ECO:0000313" key="5">
    <source>
        <dbReference type="Proteomes" id="UP000011715"/>
    </source>
</evidence>
<feature type="region of interest" description="Disordered" evidence="1">
    <location>
        <begin position="214"/>
        <end position="238"/>
    </location>
</feature>
<dbReference type="InterPro" id="IPR000719">
    <property type="entry name" value="Prot_kinase_dom"/>
</dbReference>
<dbReference type="OrthoDB" id="4062651at2759"/>
<dbReference type="GO" id="GO:0004672">
    <property type="term" value="F:protein kinase activity"/>
    <property type="evidence" value="ECO:0007669"/>
    <property type="project" value="InterPro"/>
</dbReference>
<reference evidence="3" key="3">
    <citation type="submission" date="2011-03" db="EMBL/GenBank/DDBJ databases">
        <title>Annotation of Magnaporthe poae ATCC 64411.</title>
        <authorList>
            <person name="Ma L.-J."/>
            <person name="Dead R."/>
            <person name="Young S.K."/>
            <person name="Zeng Q."/>
            <person name="Gargeya S."/>
            <person name="Fitzgerald M."/>
            <person name="Haas B."/>
            <person name="Abouelleil A."/>
            <person name="Alvarado L."/>
            <person name="Arachchi H.M."/>
            <person name="Berlin A."/>
            <person name="Brown A."/>
            <person name="Chapman S.B."/>
            <person name="Chen Z."/>
            <person name="Dunbar C."/>
            <person name="Freedman E."/>
            <person name="Gearin G."/>
            <person name="Gellesch M."/>
            <person name="Goldberg J."/>
            <person name="Griggs A."/>
            <person name="Gujja S."/>
            <person name="Heiman D."/>
            <person name="Howarth C."/>
            <person name="Larson L."/>
            <person name="Lui A."/>
            <person name="MacDonald P.J.P."/>
            <person name="Mehta T."/>
            <person name="Montmayeur A."/>
            <person name="Murphy C."/>
            <person name="Neiman D."/>
            <person name="Pearson M."/>
            <person name="Priest M."/>
            <person name="Roberts A."/>
            <person name="Saif S."/>
            <person name="Shea T."/>
            <person name="Shenoy N."/>
            <person name="Sisk P."/>
            <person name="Stolte C."/>
            <person name="Sykes S."/>
            <person name="Yandava C."/>
            <person name="Wortman J."/>
            <person name="Nusbaum C."/>
            <person name="Birren B."/>
        </authorList>
    </citation>
    <scope>NUCLEOTIDE SEQUENCE</scope>
    <source>
        <strain evidence="3">ATCC 64411</strain>
    </source>
</reference>
<reference evidence="4" key="5">
    <citation type="submission" date="2015-06" db="UniProtKB">
        <authorList>
            <consortium name="EnsemblFungi"/>
        </authorList>
    </citation>
    <scope>IDENTIFICATION</scope>
    <source>
        <strain evidence="4">ATCC 64411</strain>
    </source>
</reference>
<feature type="compositionally biased region" description="Polar residues" evidence="1">
    <location>
        <begin position="533"/>
        <end position="554"/>
    </location>
</feature>
<feature type="region of interest" description="Disordered" evidence="1">
    <location>
        <begin position="620"/>
        <end position="651"/>
    </location>
</feature>
<evidence type="ECO:0000256" key="1">
    <source>
        <dbReference type="SAM" id="MobiDB-lite"/>
    </source>
</evidence>
<proteinExistence type="predicted"/>
<evidence type="ECO:0000259" key="2">
    <source>
        <dbReference type="PROSITE" id="PS50011"/>
    </source>
</evidence>
<dbReference type="GO" id="GO:0005524">
    <property type="term" value="F:ATP binding"/>
    <property type="evidence" value="ECO:0007669"/>
    <property type="project" value="InterPro"/>
</dbReference>
<dbReference type="PANTHER" id="PTHR35391">
    <property type="entry name" value="C2H2-TYPE DOMAIN-CONTAINING PROTEIN-RELATED"/>
    <property type="match status" value="1"/>
</dbReference>
<reference evidence="4" key="4">
    <citation type="journal article" date="2015" name="G3 (Bethesda)">
        <title>Genome sequences of three phytopathogenic species of the Magnaporthaceae family of fungi.</title>
        <authorList>
            <person name="Okagaki L.H."/>
            <person name="Nunes C.C."/>
            <person name="Sailsbery J."/>
            <person name="Clay B."/>
            <person name="Brown D."/>
            <person name="John T."/>
            <person name="Oh Y."/>
            <person name="Young N."/>
            <person name="Fitzgerald M."/>
            <person name="Haas B.J."/>
            <person name="Zeng Q."/>
            <person name="Young S."/>
            <person name="Adiconis X."/>
            <person name="Fan L."/>
            <person name="Levin J.Z."/>
            <person name="Mitchell T.K."/>
            <person name="Okubara P.A."/>
            <person name="Farman M.L."/>
            <person name="Kohn L.M."/>
            <person name="Birren B."/>
            <person name="Ma L.-J."/>
            <person name="Dean R.A."/>
        </authorList>
    </citation>
    <scope>NUCLEOTIDE SEQUENCE</scope>
    <source>
        <strain evidence="4">ATCC 64411 / 73-15</strain>
    </source>
</reference>
<feature type="compositionally biased region" description="Basic and acidic residues" evidence="1">
    <location>
        <begin position="214"/>
        <end position="227"/>
    </location>
</feature>
<gene>
    <name evidence="3" type="ORF">MAPG_08399</name>
</gene>
<dbReference type="PANTHER" id="PTHR35391:SF7">
    <property type="entry name" value="C2H2-TYPE DOMAIN-CONTAINING PROTEIN"/>
    <property type="match status" value="1"/>
</dbReference>
<accession>A0A0C4E795</accession>
<dbReference type="EnsemblFungi" id="MAPG_08399T0">
    <property type="protein sequence ID" value="MAPG_08399T0"/>
    <property type="gene ID" value="MAPG_08399"/>
</dbReference>
<dbReference type="SUPFAM" id="SSF56112">
    <property type="entry name" value="Protein kinase-like (PK-like)"/>
    <property type="match status" value="1"/>
</dbReference>
<dbReference type="Proteomes" id="UP000011715">
    <property type="component" value="Unassembled WGS sequence"/>
</dbReference>
<dbReference type="OMA" id="AGRNTIW"/>
<dbReference type="AlphaFoldDB" id="A0A0C4E795"/>
<dbReference type="InterPro" id="IPR011009">
    <property type="entry name" value="Kinase-like_dom_sf"/>
</dbReference>
<dbReference type="SMART" id="SM00220">
    <property type="entry name" value="S_TKc"/>
    <property type="match status" value="1"/>
</dbReference>
<keyword evidence="5" id="KW-1185">Reference proteome</keyword>
<dbReference type="PROSITE" id="PS50011">
    <property type="entry name" value="PROTEIN_KINASE_DOM"/>
    <property type="match status" value="1"/>
</dbReference>
<feature type="region of interest" description="Disordered" evidence="1">
    <location>
        <begin position="523"/>
        <end position="554"/>
    </location>
</feature>
<reference evidence="3" key="2">
    <citation type="submission" date="2010-05" db="EMBL/GenBank/DDBJ databases">
        <title>The Genome Sequence of Magnaporthe poae strain ATCC 64411.</title>
        <authorList>
            <consortium name="The Broad Institute Genome Sequencing Platform"/>
            <consortium name="Broad Institute Genome Sequencing Center for Infectious Disease"/>
            <person name="Ma L.-J."/>
            <person name="Dead R."/>
            <person name="Young S."/>
            <person name="Zeng Q."/>
            <person name="Koehrsen M."/>
            <person name="Alvarado L."/>
            <person name="Berlin A."/>
            <person name="Chapman S.B."/>
            <person name="Chen Z."/>
            <person name="Freedman E."/>
            <person name="Gellesch M."/>
            <person name="Goldberg J."/>
            <person name="Griggs A."/>
            <person name="Gujja S."/>
            <person name="Heilman E.R."/>
            <person name="Heiman D."/>
            <person name="Hepburn T."/>
            <person name="Howarth C."/>
            <person name="Jen D."/>
            <person name="Larson L."/>
            <person name="Mehta T."/>
            <person name="Neiman D."/>
            <person name="Pearson M."/>
            <person name="Roberts A."/>
            <person name="Saif S."/>
            <person name="Shea T."/>
            <person name="Shenoy N."/>
            <person name="Sisk P."/>
            <person name="Stolte C."/>
            <person name="Sykes S."/>
            <person name="Walk T."/>
            <person name="White J."/>
            <person name="Yandava C."/>
            <person name="Haas B."/>
            <person name="Nusbaum C."/>
            <person name="Birren B."/>
        </authorList>
    </citation>
    <scope>NUCLEOTIDE SEQUENCE</scope>
    <source>
        <strain evidence="3">ATCC 64411</strain>
    </source>
</reference>
<feature type="compositionally biased region" description="Basic and acidic residues" evidence="1">
    <location>
        <begin position="443"/>
        <end position="458"/>
    </location>
</feature>
<organism evidence="4 5">
    <name type="scientific">Magnaporthiopsis poae (strain ATCC 64411 / 73-15)</name>
    <name type="common">Kentucky bluegrass fungus</name>
    <name type="synonym">Magnaporthe poae</name>
    <dbReference type="NCBI Taxonomy" id="644358"/>
    <lineage>
        <taxon>Eukaryota</taxon>
        <taxon>Fungi</taxon>
        <taxon>Dikarya</taxon>
        <taxon>Ascomycota</taxon>
        <taxon>Pezizomycotina</taxon>
        <taxon>Sordariomycetes</taxon>
        <taxon>Sordariomycetidae</taxon>
        <taxon>Magnaporthales</taxon>
        <taxon>Magnaporthaceae</taxon>
        <taxon>Magnaporthiopsis</taxon>
    </lineage>
</organism>
<reference evidence="5" key="1">
    <citation type="submission" date="2010-05" db="EMBL/GenBank/DDBJ databases">
        <title>The genome sequence of Magnaporthe poae strain ATCC 64411.</title>
        <authorList>
            <person name="Ma L.-J."/>
            <person name="Dead R."/>
            <person name="Young S."/>
            <person name="Zeng Q."/>
            <person name="Koehrsen M."/>
            <person name="Alvarado L."/>
            <person name="Berlin A."/>
            <person name="Chapman S.B."/>
            <person name="Chen Z."/>
            <person name="Freedman E."/>
            <person name="Gellesch M."/>
            <person name="Goldberg J."/>
            <person name="Griggs A."/>
            <person name="Gujja S."/>
            <person name="Heilman E.R."/>
            <person name="Heiman D."/>
            <person name="Hepburn T."/>
            <person name="Howarth C."/>
            <person name="Jen D."/>
            <person name="Larson L."/>
            <person name="Mehta T."/>
            <person name="Neiman D."/>
            <person name="Pearson M."/>
            <person name="Roberts A."/>
            <person name="Saif S."/>
            <person name="Shea T."/>
            <person name="Shenoy N."/>
            <person name="Sisk P."/>
            <person name="Stolte C."/>
            <person name="Sykes S."/>
            <person name="Walk T."/>
            <person name="White J."/>
            <person name="Yandava C."/>
            <person name="Haas B."/>
            <person name="Nusbaum C."/>
            <person name="Birren B."/>
        </authorList>
    </citation>
    <scope>NUCLEOTIDE SEQUENCE [LARGE SCALE GENOMIC DNA]</scope>
    <source>
        <strain evidence="5">ATCC 64411 / 73-15</strain>
    </source>
</reference>
<protein>
    <recommendedName>
        <fullName evidence="2">Protein kinase domain-containing protein</fullName>
    </recommendedName>
</protein>
<dbReference type="VEuPathDB" id="FungiDB:MAPG_08399"/>
<dbReference type="Gene3D" id="1.10.510.10">
    <property type="entry name" value="Transferase(Phosphotransferase) domain 1"/>
    <property type="match status" value="1"/>
</dbReference>
<dbReference type="EMBL" id="GL876973">
    <property type="protein sequence ID" value="KLU89428.1"/>
    <property type="molecule type" value="Genomic_DNA"/>
</dbReference>